<reference evidence="1" key="1">
    <citation type="journal article" date="2022" name="bioRxiv">
        <title>Sequencing and chromosome-scale assembly of the giantPleurodeles waltlgenome.</title>
        <authorList>
            <person name="Brown T."/>
            <person name="Elewa A."/>
            <person name="Iarovenko S."/>
            <person name="Subramanian E."/>
            <person name="Araus A.J."/>
            <person name="Petzold A."/>
            <person name="Susuki M."/>
            <person name="Suzuki K.-i.T."/>
            <person name="Hayashi T."/>
            <person name="Toyoda A."/>
            <person name="Oliveira C."/>
            <person name="Osipova E."/>
            <person name="Leigh N.D."/>
            <person name="Simon A."/>
            <person name="Yun M.H."/>
        </authorList>
    </citation>
    <scope>NUCLEOTIDE SEQUENCE</scope>
    <source>
        <strain evidence="1">20211129_DDA</strain>
        <tissue evidence="1">Liver</tissue>
    </source>
</reference>
<name>A0AAV7UDU6_PLEWA</name>
<evidence type="ECO:0000313" key="1">
    <source>
        <dbReference type="EMBL" id="KAJ1187264.1"/>
    </source>
</evidence>
<proteinExistence type="predicted"/>
<accession>A0AAV7UDU6</accession>
<sequence>MFGVPRANNAERNHEQRKTAACEHLRCACDAKEKLIGTHSGREYNIPDAPVEATYLCEHPWLIGRGEQ</sequence>
<evidence type="ECO:0000313" key="2">
    <source>
        <dbReference type="Proteomes" id="UP001066276"/>
    </source>
</evidence>
<comment type="caution">
    <text evidence="1">The sequence shown here is derived from an EMBL/GenBank/DDBJ whole genome shotgun (WGS) entry which is preliminary data.</text>
</comment>
<protein>
    <submittedName>
        <fullName evidence="1">Uncharacterized protein</fullName>
    </submittedName>
</protein>
<dbReference type="Proteomes" id="UP001066276">
    <property type="component" value="Chromosome 3_1"/>
</dbReference>
<organism evidence="1 2">
    <name type="scientific">Pleurodeles waltl</name>
    <name type="common">Iberian ribbed newt</name>
    <dbReference type="NCBI Taxonomy" id="8319"/>
    <lineage>
        <taxon>Eukaryota</taxon>
        <taxon>Metazoa</taxon>
        <taxon>Chordata</taxon>
        <taxon>Craniata</taxon>
        <taxon>Vertebrata</taxon>
        <taxon>Euteleostomi</taxon>
        <taxon>Amphibia</taxon>
        <taxon>Batrachia</taxon>
        <taxon>Caudata</taxon>
        <taxon>Salamandroidea</taxon>
        <taxon>Salamandridae</taxon>
        <taxon>Pleurodelinae</taxon>
        <taxon>Pleurodeles</taxon>
    </lineage>
</organism>
<keyword evidence="2" id="KW-1185">Reference proteome</keyword>
<dbReference type="AlphaFoldDB" id="A0AAV7UDU6"/>
<dbReference type="EMBL" id="JANPWB010000005">
    <property type="protein sequence ID" value="KAJ1187264.1"/>
    <property type="molecule type" value="Genomic_DNA"/>
</dbReference>
<gene>
    <name evidence="1" type="ORF">NDU88_004042</name>
</gene>